<accession>A0A3S1A266</accession>
<reference evidence="2 5" key="1">
    <citation type="submission" date="2020-07" db="EMBL/GenBank/DDBJ databases">
        <title>A pangenomic view of the genus Pectobacterium provides insights into genome organization, phylogeny, and virulence.</title>
        <authorList>
            <person name="Jonkheer E."/>
            <person name="Brankovics B."/>
            <person name="Houwers I."/>
            <person name="Van Der Wolf J."/>
            <person name="Bonants P."/>
            <person name="Vreeburg R."/>
            <person name="Bollema R."/>
            <person name="De Haan J."/>
            <person name="Berke L."/>
            <person name="De Ridder D."/>
            <person name="Smit S."/>
            <person name="Van Der Lee T.A.J."/>
        </authorList>
    </citation>
    <scope>NUCLEOTIDE SEQUENCE [LARGE SCALE GENOMIC DNA]</scope>
    <source>
        <strain evidence="2 5">NAK:384</strain>
    </source>
</reference>
<dbReference type="Pfam" id="PF04993">
    <property type="entry name" value="TfoX_N"/>
    <property type="match status" value="1"/>
</dbReference>
<dbReference type="Gene3D" id="3.30.1460.30">
    <property type="entry name" value="YgaC/TfoX-N like chaperone"/>
    <property type="match status" value="1"/>
</dbReference>
<evidence type="ECO:0000313" key="3">
    <source>
        <dbReference type="EMBL" id="QPK24154.1"/>
    </source>
</evidence>
<dbReference type="RefSeq" id="WP_014913665.1">
    <property type="nucleotide sequence ID" value="NZ_BSWF01000008.1"/>
</dbReference>
<keyword evidence="5" id="KW-1185">Reference proteome</keyword>
<proteinExistence type="predicted"/>
<dbReference type="Proteomes" id="UP000269351">
    <property type="component" value="Chromosome"/>
</dbReference>
<sequence>MNMSGELTAFIMDQLSPLGRFVPRKMFGCLAIFHDGLMVLLINNQGEIFVKTDDLNRSLFEQAGCQPFTYTRRGEDGKLKTICLSFSQLPDDAMEEQETFVRWVASGIEAARRTASLKGKSTNASTP</sequence>
<gene>
    <name evidence="3" type="ORF">F126LOC_021610</name>
    <name evidence="2" type="ORF">H4F48_15285</name>
</gene>
<feature type="domain" description="TfoX N-terminal" evidence="1">
    <location>
        <begin position="13"/>
        <end position="111"/>
    </location>
</feature>
<dbReference type="SUPFAM" id="SSF159894">
    <property type="entry name" value="YgaC/TfoX-N like"/>
    <property type="match status" value="1"/>
</dbReference>
<dbReference type="Proteomes" id="UP000762586">
    <property type="component" value="Unassembled WGS sequence"/>
</dbReference>
<reference evidence="3 4" key="2">
    <citation type="submission" date="2020-11" db="EMBL/GenBank/DDBJ databases">
        <title>Complete genome sequence of Pectobacterium brasiliense strain F126.</title>
        <authorList>
            <person name="Miroshnikov K."/>
            <person name="Vo T.N.H."/>
            <person name="Khodykina M.V."/>
            <person name="Kabanova A.P."/>
            <person name="Shneider M."/>
            <person name="Korzhenkov A."/>
            <person name="Toschakov S.V."/>
            <person name="Miroshnikov K.A."/>
            <person name="Ignatov A.N."/>
            <person name="Mikhailova Y.V."/>
            <person name="Shelenkov A."/>
            <person name="Yanushevich Y.G."/>
            <person name="Evseev P.V."/>
        </authorList>
    </citation>
    <scope>NUCLEOTIDE SEQUENCE [LARGE SCALE GENOMIC DNA]</scope>
    <source>
        <strain evidence="3 4">F126</strain>
    </source>
</reference>
<dbReference type="InterPro" id="IPR007076">
    <property type="entry name" value="TfoX_N"/>
</dbReference>
<dbReference type="AlphaFoldDB" id="A0A3S1A266"/>
<dbReference type="EMBL" id="CP065031">
    <property type="protein sequence ID" value="QPK24154.1"/>
    <property type="molecule type" value="Genomic_DNA"/>
</dbReference>
<evidence type="ECO:0000313" key="2">
    <source>
        <dbReference type="EMBL" id="MBN3107427.1"/>
    </source>
</evidence>
<name>A0A3S1A266_9GAMM</name>
<dbReference type="EMBL" id="JACGET010000018">
    <property type="protein sequence ID" value="MBN3107427.1"/>
    <property type="molecule type" value="Genomic_DNA"/>
</dbReference>
<evidence type="ECO:0000313" key="5">
    <source>
        <dbReference type="Proteomes" id="UP000762586"/>
    </source>
</evidence>
<organism evidence="3 4">
    <name type="scientific">Pectobacterium brasiliense</name>
    <dbReference type="NCBI Taxonomy" id="180957"/>
    <lineage>
        <taxon>Bacteria</taxon>
        <taxon>Pseudomonadati</taxon>
        <taxon>Pseudomonadota</taxon>
        <taxon>Gammaproteobacteria</taxon>
        <taxon>Enterobacterales</taxon>
        <taxon>Pectobacteriaceae</taxon>
        <taxon>Pectobacterium</taxon>
    </lineage>
</organism>
<protein>
    <submittedName>
        <fullName evidence="3">TfoX/Sxy family protein</fullName>
    </submittedName>
</protein>
<evidence type="ECO:0000259" key="1">
    <source>
        <dbReference type="Pfam" id="PF04993"/>
    </source>
</evidence>
<evidence type="ECO:0000313" key="4">
    <source>
        <dbReference type="Proteomes" id="UP000269351"/>
    </source>
</evidence>